<organism evidence="4 5">
    <name type="scientific">Cladophialophora chaetospira</name>
    <dbReference type="NCBI Taxonomy" id="386627"/>
    <lineage>
        <taxon>Eukaryota</taxon>
        <taxon>Fungi</taxon>
        <taxon>Dikarya</taxon>
        <taxon>Ascomycota</taxon>
        <taxon>Pezizomycotina</taxon>
        <taxon>Eurotiomycetes</taxon>
        <taxon>Chaetothyriomycetidae</taxon>
        <taxon>Chaetothyriales</taxon>
        <taxon>Herpotrichiellaceae</taxon>
        <taxon>Cladophialophora</taxon>
    </lineage>
</organism>
<dbReference type="Pfam" id="PF12051">
    <property type="entry name" value="DUF3533"/>
    <property type="match status" value="1"/>
</dbReference>
<feature type="region of interest" description="Disordered" evidence="1">
    <location>
        <begin position="484"/>
        <end position="511"/>
    </location>
</feature>
<dbReference type="PANTHER" id="PTHR34814">
    <property type="entry name" value="NITROSOGUANIDINE RESISTANCE PROTEIN SNG1"/>
    <property type="match status" value="1"/>
</dbReference>
<feature type="domain" description="DUF3533" evidence="3">
    <location>
        <begin position="36"/>
        <end position="398"/>
    </location>
</feature>
<evidence type="ECO:0000256" key="1">
    <source>
        <dbReference type="SAM" id="MobiDB-lite"/>
    </source>
</evidence>
<accession>A0AA38X5U6</accession>
<evidence type="ECO:0000313" key="4">
    <source>
        <dbReference type="EMBL" id="KAJ9607400.1"/>
    </source>
</evidence>
<proteinExistence type="predicted"/>
<dbReference type="Proteomes" id="UP001172673">
    <property type="component" value="Unassembled WGS sequence"/>
</dbReference>
<evidence type="ECO:0000313" key="5">
    <source>
        <dbReference type="Proteomes" id="UP001172673"/>
    </source>
</evidence>
<keyword evidence="5" id="KW-1185">Reference proteome</keyword>
<dbReference type="EMBL" id="JAPDRK010000012">
    <property type="protein sequence ID" value="KAJ9607400.1"/>
    <property type="molecule type" value="Genomic_DNA"/>
</dbReference>
<protein>
    <recommendedName>
        <fullName evidence="3">DUF3533 domain-containing protein</fullName>
    </recommendedName>
</protein>
<feature type="compositionally biased region" description="Basic and acidic residues" evidence="1">
    <location>
        <begin position="421"/>
        <end position="437"/>
    </location>
</feature>
<dbReference type="InterPro" id="IPR053001">
    <property type="entry name" value="MNNG_permease-like"/>
</dbReference>
<feature type="transmembrane region" description="Helical" evidence="2">
    <location>
        <begin position="325"/>
        <end position="342"/>
    </location>
</feature>
<comment type="caution">
    <text evidence="4">The sequence shown here is derived from an EMBL/GenBank/DDBJ whole genome shotgun (WGS) entry which is preliminary data.</text>
</comment>
<gene>
    <name evidence="4" type="ORF">H2200_008473</name>
</gene>
<dbReference type="AlphaFoldDB" id="A0AA38X5U6"/>
<sequence>MPGKFDLKDRLTREERHEAFWQGRKKKFFLIVGILAVMLQLLFLGNMSYLYGSIWKSASRYHAFEILYVDYDEGVVGRAVWDAFEKLKGPTFPTLVRGTTTQYPHLEDVIDAVKDTTYWAAFTANHDASNNIFLALQGGNAAHNYDPAGALTYVWNEVRYPPFSDEALLANLEILSQTTRLAYNALNGTGALALLNRADAEALQVLLNPIMASAVNIMPTTQGTKLFYNTVSMVMPILQQFFFLLILNGISQELELYSKLPQHISGLVRAGLSVVFDFVSALCMTGYIWGFRESWPVTGNQFALTWMVLWLLMHIHFLILDAATAFLPLPALPFFILTWIIINITSSISPFEVNPGFYRLGYVLPANEAYTVLTDIWSRGNVPRLYRALPILFSWWIAGIGLATYGHFHRCHKAWTQDQEAEKREVTKVSRTEEKSDTNGLAVSQRTASQVLLDAADAYRNAYGPSVRPPISLWQAFAMSEVAQGNRKRPAKYSNETDSRPESSGDEQNES</sequence>
<feature type="transmembrane region" description="Helical" evidence="2">
    <location>
        <begin position="28"/>
        <end position="51"/>
    </location>
</feature>
<evidence type="ECO:0000259" key="3">
    <source>
        <dbReference type="Pfam" id="PF12051"/>
    </source>
</evidence>
<dbReference type="InterPro" id="IPR022703">
    <property type="entry name" value="DUF3533"/>
</dbReference>
<feature type="transmembrane region" description="Helical" evidence="2">
    <location>
        <begin position="388"/>
        <end position="408"/>
    </location>
</feature>
<evidence type="ECO:0000256" key="2">
    <source>
        <dbReference type="SAM" id="Phobius"/>
    </source>
</evidence>
<keyword evidence="2" id="KW-0472">Membrane</keyword>
<dbReference type="PANTHER" id="PTHR34814:SF2">
    <property type="entry name" value="DUF3533 DOMAIN-CONTAINING PROTEIN"/>
    <property type="match status" value="1"/>
</dbReference>
<feature type="transmembrane region" description="Helical" evidence="2">
    <location>
        <begin position="302"/>
        <end position="319"/>
    </location>
</feature>
<name>A0AA38X5U6_9EURO</name>
<feature type="region of interest" description="Disordered" evidence="1">
    <location>
        <begin position="421"/>
        <end position="443"/>
    </location>
</feature>
<feature type="transmembrane region" description="Helical" evidence="2">
    <location>
        <begin position="267"/>
        <end position="290"/>
    </location>
</feature>
<dbReference type="GO" id="GO:0016020">
    <property type="term" value="C:membrane"/>
    <property type="evidence" value="ECO:0007669"/>
    <property type="project" value="TreeGrafter"/>
</dbReference>
<reference evidence="4" key="1">
    <citation type="submission" date="2022-10" db="EMBL/GenBank/DDBJ databases">
        <title>Culturing micro-colonial fungi from biological soil crusts in the Mojave desert and describing Neophaeococcomyces mojavensis, and introducing the new genera and species Taxawa tesnikishii.</title>
        <authorList>
            <person name="Kurbessoian T."/>
            <person name="Stajich J.E."/>
        </authorList>
    </citation>
    <scope>NUCLEOTIDE SEQUENCE</scope>
    <source>
        <strain evidence="4">TK_41</strain>
    </source>
</reference>
<keyword evidence="2" id="KW-0812">Transmembrane</keyword>
<feature type="transmembrane region" description="Helical" evidence="2">
    <location>
        <begin position="226"/>
        <end position="247"/>
    </location>
</feature>
<keyword evidence="2" id="KW-1133">Transmembrane helix</keyword>